<evidence type="ECO:0000313" key="3">
    <source>
        <dbReference type="Proteomes" id="UP000175691"/>
    </source>
</evidence>
<dbReference type="STRING" id="1656094.BFC18_08990"/>
<protein>
    <recommendedName>
        <fullName evidence="1">Beta-lactamase-related domain-containing protein</fullName>
    </recommendedName>
</protein>
<name>A0A1E7ZCM9_9ALTE</name>
<dbReference type="Proteomes" id="UP000175691">
    <property type="component" value="Unassembled WGS sequence"/>
</dbReference>
<comment type="caution">
    <text evidence="2">The sequence shown here is derived from an EMBL/GenBank/DDBJ whole genome shotgun (WGS) entry which is preliminary data.</text>
</comment>
<organism evidence="2 3">
    <name type="scientific">Alteromonas confluentis</name>
    <dbReference type="NCBI Taxonomy" id="1656094"/>
    <lineage>
        <taxon>Bacteria</taxon>
        <taxon>Pseudomonadati</taxon>
        <taxon>Pseudomonadota</taxon>
        <taxon>Gammaproteobacteria</taxon>
        <taxon>Alteromonadales</taxon>
        <taxon>Alteromonadaceae</taxon>
        <taxon>Alteromonas/Salinimonas group</taxon>
        <taxon>Alteromonas</taxon>
    </lineage>
</organism>
<sequence length="444" mass="49088">MNKRVIFSVFLVIFSFSSWGFDGKKLDQLLETLAANDKLMVSVAVTEHGQPIYQKAVGFADIEADKKADIHTRYRIGSITKTFTATLIFQLIEEGKLSLDTPLANFYPQIKNAEDITIAMMLSHRSGIHNYTDLPNFFATTYVPKSKQEMLKLLASLDSDFTPGSKASYSNSAYMLLGFIIEDISGKAYAARLQSHILDKLSLTETTFGDVKNDTHRARSHMFQQSTWQRVPEADHSVVLGAGAIISTPTDVAKFLSGLFAGKLISSASLSKMKTIKDGYGSGLARYPFNDKTLYGHDGVIDGFISYTAIQEDDDVSVAVFTNGINYPLNDVNIAVFSSYYGNDFDIPDFSQQAITLTTSSLKRFEGVFASDALPLKITFFVKDDQLYAQATGQGPLPLTPFSPFEFRFEPARITIVFDSNGSGIDVDRFTLQQGGGKFPFVRE</sequence>
<gene>
    <name evidence="2" type="ORF">BFC18_08990</name>
</gene>
<evidence type="ECO:0000259" key="1">
    <source>
        <dbReference type="Pfam" id="PF00144"/>
    </source>
</evidence>
<accession>A0A1E7ZCM9</accession>
<keyword evidence="3" id="KW-1185">Reference proteome</keyword>
<dbReference type="SUPFAM" id="SSF56601">
    <property type="entry name" value="beta-lactamase/transpeptidase-like"/>
    <property type="match status" value="1"/>
</dbReference>
<reference evidence="2 3" key="1">
    <citation type="submission" date="2016-08" db="EMBL/GenBank/DDBJ databases">
        <authorList>
            <person name="Seilhamer J.J."/>
        </authorList>
    </citation>
    <scope>NUCLEOTIDE SEQUENCE [LARGE SCALE GENOMIC DNA]</scope>
    <source>
        <strain evidence="2 3">KCTC 42603</strain>
    </source>
</reference>
<dbReference type="RefSeq" id="WP_070124933.1">
    <property type="nucleotide sequence ID" value="NZ_MDHN01000015.1"/>
</dbReference>
<proteinExistence type="predicted"/>
<dbReference type="PANTHER" id="PTHR46825">
    <property type="entry name" value="D-ALANYL-D-ALANINE-CARBOXYPEPTIDASE/ENDOPEPTIDASE AMPH"/>
    <property type="match status" value="1"/>
</dbReference>
<dbReference type="InterPro" id="IPR001466">
    <property type="entry name" value="Beta-lactam-related"/>
</dbReference>
<feature type="domain" description="Beta-lactamase-related" evidence="1">
    <location>
        <begin position="28"/>
        <end position="324"/>
    </location>
</feature>
<dbReference type="Pfam" id="PF00144">
    <property type="entry name" value="Beta-lactamase"/>
    <property type="match status" value="1"/>
</dbReference>
<dbReference type="PANTHER" id="PTHR46825:SF7">
    <property type="entry name" value="D-ALANYL-D-ALANINE CARBOXYPEPTIDASE"/>
    <property type="match status" value="1"/>
</dbReference>
<dbReference type="Gene3D" id="3.40.710.10">
    <property type="entry name" value="DD-peptidase/beta-lactamase superfamily"/>
    <property type="match status" value="1"/>
</dbReference>
<dbReference type="InterPro" id="IPR012338">
    <property type="entry name" value="Beta-lactam/transpept-like"/>
</dbReference>
<dbReference type="InterPro" id="IPR050491">
    <property type="entry name" value="AmpC-like"/>
</dbReference>
<dbReference type="OrthoDB" id="9799367at2"/>
<dbReference type="EMBL" id="MDHN01000015">
    <property type="protein sequence ID" value="OFC71283.1"/>
    <property type="molecule type" value="Genomic_DNA"/>
</dbReference>
<dbReference type="AlphaFoldDB" id="A0A1E7ZCM9"/>
<evidence type="ECO:0000313" key="2">
    <source>
        <dbReference type="EMBL" id="OFC71283.1"/>
    </source>
</evidence>